<reference evidence="1 2" key="1">
    <citation type="submission" date="2021-01" db="EMBL/GenBank/DDBJ databases">
        <title>Tumebacillus sp. strain ITR2 16S ribosomal RNA gene Genome sequencing and assembly.</title>
        <authorList>
            <person name="Kang M."/>
        </authorList>
    </citation>
    <scope>NUCLEOTIDE SEQUENCE [LARGE SCALE GENOMIC DNA]</scope>
    <source>
        <strain evidence="1 2">ITR2</strain>
    </source>
</reference>
<dbReference type="RefSeq" id="WP_201631941.1">
    <property type="nucleotide sequence ID" value="NZ_JAEQNB010000001.1"/>
</dbReference>
<comment type="caution">
    <text evidence="1">The sequence shown here is derived from an EMBL/GenBank/DDBJ whole genome shotgun (WGS) entry which is preliminary data.</text>
</comment>
<sequence>MWEMITDMMPRRKRGGMNTVTAMVLGAGVGIAAWEMMRRNNVAGDSTDDMSRIADSMMDAIDMD</sequence>
<organism evidence="1 2">
    <name type="scientific">Tumebacillus amylolyticus</name>
    <dbReference type="NCBI Taxonomy" id="2801339"/>
    <lineage>
        <taxon>Bacteria</taxon>
        <taxon>Bacillati</taxon>
        <taxon>Bacillota</taxon>
        <taxon>Bacilli</taxon>
        <taxon>Bacillales</taxon>
        <taxon>Alicyclobacillaceae</taxon>
        <taxon>Tumebacillus</taxon>
    </lineage>
</organism>
<accession>A0ABS1J751</accession>
<gene>
    <name evidence="1" type="ORF">JJB07_05485</name>
</gene>
<dbReference type="Proteomes" id="UP000602284">
    <property type="component" value="Unassembled WGS sequence"/>
</dbReference>
<name>A0ABS1J751_9BACL</name>
<protein>
    <submittedName>
        <fullName evidence="1">Uncharacterized protein</fullName>
    </submittedName>
</protein>
<evidence type="ECO:0000313" key="1">
    <source>
        <dbReference type="EMBL" id="MBL0386101.1"/>
    </source>
</evidence>
<evidence type="ECO:0000313" key="2">
    <source>
        <dbReference type="Proteomes" id="UP000602284"/>
    </source>
</evidence>
<proteinExistence type="predicted"/>
<keyword evidence="2" id="KW-1185">Reference proteome</keyword>
<dbReference type="EMBL" id="JAEQNB010000001">
    <property type="protein sequence ID" value="MBL0386101.1"/>
    <property type="molecule type" value="Genomic_DNA"/>
</dbReference>